<keyword evidence="2" id="KW-0067">ATP-binding</keyword>
<dbReference type="InterPro" id="IPR014001">
    <property type="entry name" value="Helicase_ATP-bd"/>
</dbReference>
<accession>A0A412G546</accession>
<dbReference type="InterPro" id="IPR027417">
    <property type="entry name" value="P-loop_NTPase"/>
</dbReference>
<dbReference type="PROSITE" id="PS51192">
    <property type="entry name" value="HELICASE_ATP_BIND_1"/>
    <property type="match status" value="1"/>
</dbReference>
<evidence type="ECO:0000256" key="2">
    <source>
        <dbReference type="ARBA" id="ARBA00022840"/>
    </source>
</evidence>
<dbReference type="GO" id="GO:0043138">
    <property type="term" value="F:3'-5' DNA helicase activity"/>
    <property type="evidence" value="ECO:0007669"/>
    <property type="project" value="TreeGrafter"/>
</dbReference>
<dbReference type="GO" id="GO:0006302">
    <property type="term" value="P:double-strand break repair"/>
    <property type="evidence" value="ECO:0007669"/>
    <property type="project" value="TreeGrafter"/>
</dbReference>
<dbReference type="InterPro" id="IPR001650">
    <property type="entry name" value="Helicase_C-like"/>
</dbReference>
<dbReference type="Proteomes" id="UP000284178">
    <property type="component" value="Unassembled WGS sequence"/>
</dbReference>
<keyword evidence="1" id="KW-0547">Nucleotide-binding</keyword>
<dbReference type="Gene3D" id="3.40.50.300">
    <property type="entry name" value="P-loop containing nucleotide triphosphate hydrolases"/>
    <property type="match status" value="2"/>
</dbReference>
<sequence length="382" mass="43150">MRCPRCGNEDPSWFYLGSKGWYCRRCVGFSRRLACEAEEPAVPELSEPLDPQLRLDYPLTPNQKQISDQLCELSETHDVLVDAVCGAGKTEIVMDCLRRRLQRGQRAAVAVARRQVVLELARRLADAFPNLSVIPVCQGYTKKTEADLIVCTTHQLYRYPHRFDLLILDEPDAFPYKGDPVLHGIARTSCRGQIVYTTATPDAELQERVKAGTLMQLKLNRRPHGHDLTVPRVQIGSQFLLILRLYRWLKNKQKADKQALIFVPTIRGCHRLKVLFSLEFSCGELTSQSPDQDETLRKLRAKELQFCFATTVLERGVTIAGVDVCVMDADHGVFDEASLTQMIGRVGRSFACPDGDGLFLCRRRSEQVERCVKRLEEANAGG</sequence>
<dbReference type="PANTHER" id="PTHR30580:SF1">
    <property type="entry name" value="COMF OPERON PROTEIN 1"/>
    <property type="match status" value="1"/>
</dbReference>
<dbReference type="SUPFAM" id="SSF52540">
    <property type="entry name" value="P-loop containing nucleoside triphosphate hydrolases"/>
    <property type="match status" value="1"/>
</dbReference>
<name>A0A412G546_9FIRM</name>
<feature type="domain" description="Helicase C-terminal" evidence="5">
    <location>
        <begin position="241"/>
        <end position="382"/>
    </location>
</feature>
<reference evidence="6 7" key="1">
    <citation type="submission" date="2018-08" db="EMBL/GenBank/DDBJ databases">
        <title>A genome reference for cultivated species of the human gut microbiota.</title>
        <authorList>
            <person name="Zou Y."/>
            <person name="Xue W."/>
            <person name="Luo G."/>
        </authorList>
    </citation>
    <scope>NUCLEOTIDE SEQUENCE [LARGE SCALE GENOMIC DNA]</scope>
    <source>
        <strain evidence="6 7">AF24-29</strain>
    </source>
</reference>
<evidence type="ECO:0000256" key="1">
    <source>
        <dbReference type="ARBA" id="ARBA00022741"/>
    </source>
</evidence>
<dbReference type="PROSITE" id="PS51194">
    <property type="entry name" value="HELICASE_CTER"/>
    <property type="match status" value="1"/>
</dbReference>
<feature type="domain" description="Helicase ATP-binding" evidence="4">
    <location>
        <begin position="70"/>
        <end position="219"/>
    </location>
</feature>
<keyword evidence="3" id="KW-0238">DNA-binding</keyword>
<gene>
    <name evidence="6" type="ORF">DWY25_03890</name>
</gene>
<keyword evidence="6" id="KW-0347">Helicase</keyword>
<dbReference type="GO" id="GO:0006270">
    <property type="term" value="P:DNA replication initiation"/>
    <property type="evidence" value="ECO:0007669"/>
    <property type="project" value="TreeGrafter"/>
</dbReference>
<comment type="caution">
    <text evidence="6">The sequence shown here is derived from an EMBL/GenBank/DDBJ whole genome shotgun (WGS) entry which is preliminary data.</text>
</comment>
<dbReference type="RefSeq" id="WP_117893922.1">
    <property type="nucleotide sequence ID" value="NZ_CABJCV010000003.1"/>
</dbReference>
<evidence type="ECO:0000313" key="7">
    <source>
        <dbReference type="Proteomes" id="UP000284178"/>
    </source>
</evidence>
<dbReference type="Pfam" id="PF00271">
    <property type="entry name" value="Helicase_C"/>
    <property type="match status" value="1"/>
</dbReference>
<evidence type="ECO:0000259" key="4">
    <source>
        <dbReference type="PROSITE" id="PS51192"/>
    </source>
</evidence>
<dbReference type="GO" id="GO:0003677">
    <property type="term" value="F:DNA binding"/>
    <property type="evidence" value="ECO:0007669"/>
    <property type="project" value="UniProtKB-KW"/>
</dbReference>
<evidence type="ECO:0000259" key="5">
    <source>
        <dbReference type="PROSITE" id="PS51194"/>
    </source>
</evidence>
<organism evidence="6 7">
    <name type="scientific">Holdemania filiformis</name>
    <dbReference type="NCBI Taxonomy" id="61171"/>
    <lineage>
        <taxon>Bacteria</taxon>
        <taxon>Bacillati</taxon>
        <taxon>Bacillota</taxon>
        <taxon>Erysipelotrichia</taxon>
        <taxon>Erysipelotrichales</taxon>
        <taxon>Erysipelotrichaceae</taxon>
        <taxon>Holdemania</taxon>
    </lineage>
</organism>
<dbReference type="SUPFAM" id="SSF57863">
    <property type="entry name" value="ArfGap/RecO-like zinc finger"/>
    <property type="match status" value="1"/>
</dbReference>
<evidence type="ECO:0000313" key="6">
    <source>
        <dbReference type="EMBL" id="RGR75888.1"/>
    </source>
</evidence>
<protein>
    <submittedName>
        <fullName evidence="6">Helicase</fullName>
    </submittedName>
</protein>
<dbReference type="GO" id="GO:0006310">
    <property type="term" value="P:DNA recombination"/>
    <property type="evidence" value="ECO:0007669"/>
    <property type="project" value="TreeGrafter"/>
</dbReference>
<dbReference type="EMBL" id="QRUP01000003">
    <property type="protein sequence ID" value="RGR75888.1"/>
    <property type="molecule type" value="Genomic_DNA"/>
</dbReference>
<dbReference type="AlphaFoldDB" id="A0A412G546"/>
<keyword evidence="6" id="KW-0378">Hydrolase</keyword>
<proteinExistence type="predicted"/>
<evidence type="ECO:0000256" key="3">
    <source>
        <dbReference type="ARBA" id="ARBA00023125"/>
    </source>
</evidence>
<dbReference type="GeneID" id="83014548"/>
<keyword evidence="7" id="KW-1185">Reference proteome</keyword>
<dbReference type="SMART" id="SM00487">
    <property type="entry name" value="DEXDc"/>
    <property type="match status" value="1"/>
</dbReference>
<dbReference type="InterPro" id="IPR011545">
    <property type="entry name" value="DEAD/DEAH_box_helicase_dom"/>
</dbReference>
<dbReference type="Pfam" id="PF00270">
    <property type="entry name" value="DEAD"/>
    <property type="match status" value="1"/>
</dbReference>
<dbReference type="PANTHER" id="PTHR30580">
    <property type="entry name" value="PRIMOSOMAL PROTEIN N"/>
    <property type="match status" value="1"/>
</dbReference>
<dbReference type="InterPro" id="IPR037278">
    <property type="entry name" value="ARFGAP/RecO"/>
</dbReference>
<dbReference type="SMART" id="SM00490">
    <property type="entry name" value="HELICc"/>
    <property type="match status" value="1"/>
</dbReference>
<dbReference type="GO" id="GO:0005524">
    <property type="term" value="F:ATP binding"/>
    <property type="evidence" value="ECO:0007669"/>
    <property type="project" value="UniProtKB-KW"/>
</dbReference>